<evidence type="ECO:0000313" key="3">
    <source>
        <dbReference type="RefSeq" id="XP_030986933.1"/>
    </source>
</evidence>
<dbReference type="GeneID" id="41956835"/>
<reference evidence="3" key="3">
    <citation type="submission" date="2025-08" db="UniProtKB">
        <authorList>
            <consortium name="RefSeq"/>
        </authorList>
    </citation>
    <scope>IDENTIFICATION</scope>
    <source>
        <strain evidence="3">NI907</strain>
    </source>
</reference>
<dbReference type="AlphaFoldDB" id="A0A6P8BI04"/>
<reference evidence="3" key="1">
    <citation type="journal article" date="2019" name="Mol. Biol. Evol.">
        <title>Blast fungal genomes show frequent chromosomal changes, gene gains and losses, and effector gene turnover.</title>
        <authorList>
            <person name="Gomez Luciano L.B."/>
            <person name="Jason Tsai I."/>
            <person name="Chuma I."/>
            <person name="Tosa Y."/>
            <person name="Chen Y.H."/>
            <person name="Li J.Y."/>
            <person name="Li M.Y."/>
            <person name="Jade Lu M.Y."/>
            <person name="Nakayashiki H."/>
            <person name="Li W.H."/>
        </authorList>
    </citation>
    <scope>NUCLEOTIDE SEQUENCE</scope>
    <source>
        <strain evidence="3">NI907</strain>
    </source>
</reference>
<name>A0A6P8BI04_PYRGI</name>
<evidence type="ECO:0000313" key="2">
    <source>
        <dbReference type="Proteomes" id="UP000515153"/>
    </source>
</evidence>
<organism evidence="2 3">
    <name type="scientific">Pyricularia grisea</name>
    <name type="common">Crabgrass-specific blast fungus</name>
    <name type="synonym">Magnaporthe grisea</name>
    <dbReference type="NCBI Taxonomy" id="148305"/>
    <lineage>
        <taxon>Eukaryota</taxon>
        <taxon>Fungi</taxon>
        <taxon>Dikarya</taxon>
        <taxon>Ascomycota</taxon>
        <taxon>Pezizomycotina</taxon>
        <taxon>Sordariomycetes</taxon>
        <taxon>Sordariomycetidae</taxon>
        <taxon>Magnaporthales</taxon>
        <taxon>Pyriculariaceae</taxon>
        <taxon>Pyricularia</taxon>
    </lineage>
</organism>
<sequence length="199" mass="20492">MAAGVWTGFGHENTKSLDHVAETCICAWDVTTTTATAPVARCATGIQCAVPPHEHPTQHEGEAGDAQHGCSADGHALGVKGRLGPRVQAGAEQRAALAYGLHHGEHGAAPGPTGLVVDVPDDGEHDDAEEAHGGRVDGQVAQGAGGLEPQEVLRDGQGRVAEGRGQRKGDEEGAAGSHRVRQLGRGEDEEEGHEVGRGR</sequence>
<evidence type="ECO:0000256" key="1">
    <source>
        <dbReference type="SAM" id="MobiDB-lite"/>
    </source>
</evidence>
<dbReference type="RefSeq" id="XP_030986933.1">
    <property type="nucleotide sequence ID" value="XM_031121923.1"/>
</dbReference>
<feature type="compositionally biased region" description="Acidic residues" evidence="1">
    <location>
        <begin position="119"/>
        <end position="129"/>
    </location>
</feature>
<keyword evidence="2" id="KW-1185">Reference proteome</keyword>
<feature type="compositionally biased region" description="Basic and acidic residues" evidence="1">
    <location>
        <begin position="53"/>
        <end position="62"/>
    </location>
</feature>
<accession>A0A6P8BI04</accession>
<protein>
    <submittedName>
        <fullName evidence="3">Uncharacterized protein</fullName>
    </submittedName>
</protein>
<gene>
    <name evidence="3" type="ORF">PgNI_01851</name>
</gene>
<feature type="compositionally biased region" description="Basic and acidic residues" evidence="1">
    <location>
        <begin position="151"/>
        <end position="171"/>
    </location>
</feature>
<proteinExistence type="predicted"/>
<dbReference type="Proteomes" id="UP000515153">
    <property type="component" value="Unplaced"/>
</dbReference>
<feature type="region of interest" description="Disordered" evidence="1">
    <location>
        <begin position="103"/>
        <end position="199"/>
    </location>
</feature>
<dbReference type="KEGG" id="pgri:PgNI_01851"/>
<reference evidence="3" key="2">
    <citation type="submission" date="2019-10" db="EMBL/GenBank/DDBJ databases">
        <authorList>
            <consortium name="NCBI Genome Project"/>
        </authorList>
    </citation>
    <scope>NUCLEOTIDE SEQUENCE</scope>
    <source>
        <strain evidence="3">NI907</strain>
    </source>
</reference>
<feature type="region of interest" description="Disordered" evidence="1">
    <location>
        <begin position="53"/>
        <end position="73"/>
    </location>
</feature>